<feature type="chain" id="PRO_5045238024" description="Lipoprotein" evidence="2">
    <location>
        <begin position="21"/>
        <end position="169"/>
    </location>
</feature>
<feature type="region of interest" description="Disordered" evidence="1">
    <location>
        <begin position="23"/>
        <end position="154"/>
    </location>
</feature>
<accession>A0ABN3X6J9</accession>
<protein>
    <recommendedName>
        <fullName evidence="5">Lipoprotein</fullName>
    </recommendedName>
</protein>
<evidence type="ECO:0000256" key="1">
    <source>
        <dbReference type="SAM" id="MobiDB-lite"/>
    </source>
</evidence>
<dbReference type="PROSITE" id="PS51257">
    <property type="entry name" value="PROKAR_LIPOPROTEIN"/>
    <property type="match status" value="1"/>
</dbReference>
<keyword evidence="4" id="KW-1185">Reference proteome</keyword>
<dbReference type="Proteomes" id="UP001500403">
    <property type="component" value="Unassembled WGS sequence"/>
</dbReference>
<evidence type="ECO:0008006" key="5">
    <source>
        <dbReference type="Google" id="ProtNLM"/>
    </source>
</evidence>
<organism evidence="3 4">
    <name type="scientific">Streptomyces enissocaesilis</name>
    <dbReference type="NCBI Taxonomy" id="332589"/>
    <lineage>
        <taxon>Bacteria</taxon>
        <taxon>Bacillati</taxon>
        <taxon>Actinomycetota</taxon>
        <taxon>Actinomycetes</taxon>
        <taxon>Kitasatosporales</taxon>
        <taxon>Streptomycetaceae</taxon>
        <taxon>Streptomyces</taxon>
        <taxon>Streptomyces rochei group</taxon>
    </lineage>
</organism>
<gene>
    <name evidence="3" type="ORF">GCM10010446_24650</name>
</gene>
<proteinExistence type="predicted"/>
<feature type="compositionally biased region" description="Basic and acidic residues" evidence="1">
    <location>
        <begin position="126"/>
        <end position="137"/>
    </location>
</feature>
<dbReference type="EMBL" id="BAAAUD010000023">
    <property type="protein sequence ID" value="GAA2938369.1"/>
    <property type="molecule type" value="Genomic_DNA"/>
</dbReference>
<feature type="compositionally biased region" description="Gly residues" evidence="1">
    <location>
        <begin position="101"/>
        <end position="113"/>
    </location>
</feature>
<feature type="signal peptide" evidence="2">
    <location>
        <begin position="1"/>
        <end position="20"/>
    </location>
</feature>
<evidence type="ECO:0000313" key="4">
    <source>
        <dbReference type="Proteomes" id="UP001500403"/>
    </source>
</evidence>
<evidence type="ECO:0000313" key="3">
    <source>
        <dbReference type="EMBL" id="GAA2938369.1"/>
    </source>
</evidence>
<sequence>MKKHEIALALMSALTGVALFTTGCSQSSGNPGPNESTSGSGGSGSDTAAFDKAQALRTCLRDKGMDVPDLQPGENPYATMLAPPQGTDPAKWSKALEDCGSGTGGSGGGGDAGGRQSTDQQVEIAECLRGKGFDMPDPKAGPNGSSSGYKVPGGADPDKFMTALNECAA</sequence>
<name>A0ABN3X6J9_9ACTN</name>
<keyword evidence="2" id="KW-0732">Signal</keyword>
<comment type="caution">
    <text evidence="3">The sequence shown here is derived from an EMBL/GenBank/DDBJ whole genome shotgun (WGS) entry which is preliminary data.</text>
</comment>
<evidence type="ECO:0000256" key="2">
    <source>
        <dbReference type="SAM" id="SignalP"/>
    </source>
</evidence>
<reference evidence="3 4" key="1">
    <citation type="journal article" date="2019" name="Int. J. Syst. Evol. Microbiol.">
        <title>The Global Catalogue of Microorganisms (GCM) 10K type strain sequencing project: providing services to taxonomists for standard genome sequencing and annotation.</title>
        <authorList>
            <consortium name="The Broad Institute Genomics Platform"/>
            <consortium name="The Broad Institute Genome Sequencing Center for Infectious Disease"/>
            <person name="Wu L."/>
            <person name="Ma J."/>
        </authorList>
    </citation>
    <scope>NUCLEOTIDE SEQUENCE [LARGE SCALE GENOMIC DNA]</scope>
    <source>
        <strain evidence="3 4">JCM 9088</strain>
    </source>
</reference>
<feature type="compositionally biased region" description="Low complexity" evidence="1">
    <location>
        <begin position="27"/>
        <end position="38"/>
    </location>
</feature>